<dbReference type="AlphaFoldDB" id="A0A498J2T9"/>
<keyword evidence="2" id="KW-1185">Reference proteome</keyword>
<name>A0A498J2T9_MALDO</name>
<sequence>MEVNHNSQKLHTLLIKTCEAKPIYGANKSFIKGVQPQFSKCEAKPIYGVNKSFINGGQPQFSKASHTLNQDSVKQNQFMCEARPIYGANKSFINGGQPQFSKDSHTINQNSVKQNQFMVPTRASSIEGNHNSQKLHTLLIKTV</sequence>
<proteinExistence type="predicted"/>
<protein>
    <submittedName>
        <fullName evidence="1">Uncharacterized protein</fullName>
    </submittedName>
</protein>
<evidence type="ECO:0000313" key="2">
    <source>
        <dbReference type="Proteomes" id="UP000290289"/>
    </source>
</evidence>
<dbReference type="EMBL" id="RDQH01000335">
    <property type="protein sequence ID" value="RXH88975.1"/>
    <property type="molecule type" value="Genomic_DNA"/>
</dbReference>
<comment type="caution">
    <text evidence="1">The sequence shown here is derived from an EMBL/GenBank/DDBJ whole genome shotgun (WGS) entry which is preliminary data.</text>
</comment>
<accession>A0A498J2T9</accession>
<organism evidence="1 2">
    <name type="scientific">Malus domestica</name>
    <name type="common">Apple</name>
    <name type="synonym">Pyrus malus</name>
    <dbReference type="NCBI Taxonomy" id="3750"/>
    <lineage>
        <taxon>Eukaryota</taxon>
        <taxon>Viridiplantae</taxon>
        <taxon>Streptophyta</taxon>
        <taxon>Embryophyta</taxon>
        <taxon>Tracheophyta</taxon>
        <taxon>Spermatophyta</taxon>
        <taxon>Magnoliopsida</taxon>
        <taxon>eudicotyledons</taxon>
        <taxon>Gunneridae</taxon>
        <taxon>Pentapetalae</taxon>
        <taxon>rosids</taxon>
        <taxon>fabids</taxon>
        <taxon>Rosales</taxon>
        <taxon>Rosaceae</taxon>
        <taxon>Amygdaloideae</taxon>
        <taxon>Maleae</taxon>
        <taxon>Malus</taxon>
    </lineage>
</organism>
<dbReference type="Proteomes" id="UP000290289">
    <property type="component" value="Chromosome 9"/>
</dbReference>
<gene>
    <name evidence="1" type="ORF">DVH24_000574</name>
</gene>
<evidence type="ECO:0000313" key="1">
    <source>
        <dbReference type="EMBL" id="RXH88975.1"/>
    </source>
</evidence>
<reference evidence="1 2" key="1">
    <citation type="submission" date="2018-10" db="EMBL/GenBank/DDBJ databases">
        <title>A high-quality apple genome assembly.</title>
        <authorList>
            <person name="Hu J."/>
        </authorList>
    </citation>
    <scope>NUCLEOTIDE SEQUENCE [LARGE SCALE GENOMIC DNA]</scope>
    <source>
        <strain evidence="2">cv. HFTH1</strain>
        <tissue evidence="1">Young leaf</tissue>
    </source>
</reference>